<dbReference type="EC" id="1.17.4.1" evidence="2 6"/>
<dbReference type="SUPFAM" id="SSF48168">
    <property type="entry name" value="R1 subunit of ribonucleotide reductase, N-terminal domain"/>
    <property type="match status" value="1"/>
</dbReference>
<comment type="catalytic activity">
    <reaction evidence="5 6">
        <text>a 2'-deoxyribonucleoside 5'-diphosphate + [thioredoxin]-disulfide + H2O = a ribonucleoside 5'-diphosphate + [thioredoxin]-dithiol</text>
        <dbReference type="Rhea" id="RHEA:23252"/>
        <dbReference type="Rhea" id="RHEA-COMP:10698"/>
        <dbReference type="Rhea" id="RHEA-COMP:10700"/>
        <dbReference type="ChEBI" id="CHEBI:15377"/>
        <dbReference type="ChEBI" id="CHEBI:29950"/>
        <dbReference type="ChEBI" id="CHEBI:50058"/>
        <dbReference type="ChEBI" id="CHEBI:57930"/>
        <dbReference type="ChEBI" id="CHEBI:73316"/>
        <dbReference type="EC" id="1.17.4.1"/>
    </reaction>
</comment>
<dbReference type="Pfam" id="PF00317">
    <property type="entry name" value="Ribonuc_red_lgN"/>
    <property type="match status" value="1"/>
</dbReference>
<dbReference type="NCBIfam" id="NF005483">
    <property type="entry name" value="PRK07088.1"/>
    <property type="match status" value="1"/>
</dbReference>
<evidence type="ECO:0000256" key="6">
    <source>
        <dbReference type="RuleBase" id="RU003410"/>
    </source>
</evidence>
<dbReference type="HOGENOM" id="CLU_000404_3_0_9"/>
<gene>
    <name evidence="8" type="primary">nrdA</name>
    <name evidence="8" type="ORF">CLSA_c02460</name>
</gene>
<dbReference type="SUPFAM" id="SSF51998">
    <property type="entry name" value="PFL-like glycyl radical enzymes"/>
    <property type="match status" value="1"/>
</dbReference>
<evidence type="ECO:0000256" key="5">
    <source>
        <dbReference type="ARBA" id="ARBA00047754"/>
    </source>
</evidence>
<dbReference type="CDD" id="cd01679">
    <property type="entry name" value="RNR_I"/>
    <property type="match status" value="1"/>
</dbReference>
<evidence type="ECO:0000256" key="1">
    <source>
        <dbReference type="ARBA" id="ARBA00010406"/>
    </source>
</evidence>
<proteinExistence type="inferred from homology"/>
<dbReference type="PROSITE" id="PS00089">
    <property type="entry name" value="RIBORED_LARGE"/>
    <property type="match status" value="1"/>
</dbReference>
<dbReference type="InterPro" id="IPR013346">
    <property type="entry name" value="NrdE_NrdA_C"/>
</dbReference>
<dbReference type="Pfam" id="PF02867">
    <property type="entry name" value="Ribonuc_red_lgC"/>
    <property type="match status" value="1"/>
</dbReference>
<dbReference type="KEGG" id="csb:CLSA_c02460"/>
<dbReference type="InterPro" id="IPR013509">
    <property type="entry name" value="RNR_lsu_N"/>
</dbReference>
<feature type="domain" description="Ribonucleotide reductase large subunit" evidence="7">
    <location>
        <begin position="601"/>
        <end position="623"/>
    </location>
</feature>
<dbReference type="Proteomes" id="UP000017118">
    <property type="component" value="Chromosome"/>
</dbReference>
<dbReference type="PANTHER" id="PTHR11573:SF6">
    <property type="entry name" value="RIBONUCLEOSIDE-DIPHOSPHATE REDUCTASE LARGE SUBUNIT"/>
    <property type="match status" value="1"/>
</dbReference>
<dbReference type="InterPro" id="IPR039718">
    <property type="entry name" value="Rrm1"/>
</dbReference>
<dbReference type="PANTHER" id="PTHR11573">
    <property type="entry name" value="RIBONUCLEOSIDE-DIPHOSPHATE REDUCTASE LARGE CHAIN"/>
    <property type="match status" value="1"/>
</dbReference>
<evidence type="ECO:0000313" key="9">
    <source>
        <dbReference type="Proteomes" id="UP000017118"/>
    </source>
</evidence>
<evidence type="ECO:0000256" key="3">
    <source>
        <dbReference type="ARBA" id="ARBA00023002"/>
    </source>
</evidence>
<dbReference type="InterPro" id="IPR008926">
    <property type="entry name" value="RNR_R1-su_N"/>
</dbReference>
<dbReference type="GO" id="GO:0005524">
    <property type="term" value="F:ATP binding"/>
    <property type="evidence" value="ECO:0007669"/>
    <property type="project" value="InterPro"/>
</dbReference>
<dbReference type="GO" id="GO:0009263">
    <property type="term" value="P:deoxyribonucleotide biosynthetic process"/>
    <property type="evidence" value="ECO:0007669"/>
    <property type="project" value="UniProtKB-KW"/>
</dbReference>
<protein>
    <recommendedName>
        <fullName evidence="2 6">Ribonucleoside-diphosphate reductase</fullName>
        <ecNumber evidence="2 6">1.17.4.1</ecNumber>
    </recommendedName>
</protein>
<dbReference type="GO" id="GO:0005971">
    <property type="term" value="C:ribonucleoside-diphosphate reductase complex"/>
    <property type="evidence" value="ECO:0007669"/>
    <property type="project" value="TreeGrafter"/>
</dbReference>
<keyword evidence="4 6" id="KW-0215">Deoxyribonucleotide synthesis</keyword>
<dbReference type="PATRIC" id="fig|1345695.10.peg.1483"/>
<keyword evidence="3 6" id="KW-0560">Oxidoreductase</keyword>
<reference evidence="8 9" key="1">
    <citation type="journal article" date="2013" name="Genome Announc.">
        <title>Complete Genome Sequence of the Solvent Producer Clostridium saccharobutylicum NCP262 (DSM 13864).</title>
        <authorList>
            <person name="Poehlein A."/>
            <person name="Hartwich K."/>
            <person name="Krabben P."/>
            <person name="Ehrenreich A."/>
            <person name="Liebl W."/>
            <person name="Durre P."/>
            <person name="Gottschalk G."/>
            <person name="Daniel R."/>
        </authorList>
    </citation>
    <scope>NUCLEOTIDE SEQUENCE [LARGE SCALE GENOMIC DNA]</scope>
    <source>
        <strain evidence="8">DSM 13864</strain>
    </source>
</reference>
<dbReference type="EMBL" id="CP006721">
    <property type="protein sequence ID" value="AGX41298.1"/>
    <property type="molecule type" value="Genomic_DNA"/>
</dbReference>
<dbReference type="RefSeq" id="WP_022743587.1">
    <property type="nucleotide sequence ID" value="NC_022571.1"/>
</dbReference>
<dbReference type="GeneID" id="55472822"/>
<dbReference type="eggNOG" id="COG0209">
    <property type="taxonomic scope" value="Bacteria"/>
</dbReference>
<dbReference type="GO" id="GO:0004748">
    <property type="term" value="F:ribonucleoside-diphosphate reductase activity, thioredoxin disulfide as acceptor"/>
    <property type="evidence" value="ECO:0007669"/>
    <property type="project" value="UniProtKB-EC"/>
</dbReference>
<dbReference type="AlphaFoldDB" id="U5ML89"/>
<comment type="similarity">
    <text evidence="1 6">Belongs to the ribonucleoside diphosphate reductase large chain family.</text>
</comment>
<dbReference type="UniPathway" id="UPA00326"/>
<dbReference type="OrthoDB" id="9762933at2"/>
<dbReference type="PRINTS" id="PR01183">
    <property type="entry name" value="RIBORDTASEM1"/>
</dbReference>
<dbReference type="Gene3D" id="3.20.70.20">
    <property type="match status" value="1"/>
</dbReference>
<evidence type="ECO:0000259" key="7">
    <source>
        <dbReference type="PROSITE" id="PS00089"/>
    </source>
</evidence>
<keyword evidence="9" id="KW-1185">Reference proteome</keyword>
<organism evidence="8 9">
    <name type="scientific">Clostridium saccharobutylicum DSM 13864</name>
    <dbReference type="NCBI Taxonomy" id="1345695"/>
    <lineage>
        <taxon>Bacteria</taxon>
        <taxon>Bacillati</taxon>
        <taxon>Bacillota</taxon>
        <taxon>Clostridia</taxon>
        <taxon>Eubacteriales</taxon>
        <taxon>Clostridiaceae</taxon>
        <taxon>Clostridium</taxon>
    </lineage>
</organism>
<dbReference type="InterPro" id="IPR000788">
    <property type="entry name" value="RNR_lg_C"/>
</dbReference>
<evidence type="ECO:0000256" key="4">
    <source>
        <dbReference type="ARBA" id="ARBA00023116"/>
    </source>
</evidence>
<comment type="function">
    <text evidence="6">Provides the precursors necessary for DNA synthesis. Catalyzes the biosynthesis of deoxyribonucleotides from the corresponding ribonucleotides.</text>
</comment>
<sequence>MSILNKLCKDAVLGIKDEEGIYTEEKLLAALEHIIREGMDDNEIRKSLIQVSLELTTELEPNWQYVAARQYIYELYDEIRNIRRLHENENLYKNYYEFIKDLTERGLYGEYILNNYSKEDILQLENEIKPERDFLFNYSGISLLAKRYLVQDYNRKAVELPQQMFMGIAMHLAIPEDKVNRVYWAKRFYDVLSSLKATMATPTMSNARKPFYQLSSCFIDTVEDSLQGIYKSLDNFAEVSKFGGGMGIYMGKVRALGSPIRGFKGASGGIIPWVKLFNDTAIAVDQLGVRNGSVAVWLDAWHRDIPEFLQIRTNNGDDRKKAHDVFPGICYPNLFWRLAENDIDSNWYMMCPHEIKSVKGYSLEDFYGEEWEEKYYECVSDERIEKRVMSVKDIVRLIVKSAAETGAPFAFYRDIANKMNPNKHNGIIYSSNLCTEIMQNMSPMKIKNHEIVNDHDGCTVINKIIPGDFVVCNLSSIVLGNVDVCSDEEIEYVVETQIRAMDNVIDLNYYSVPFAEVTNKKYRGIGLGTSGYHHMLANNRIHWTEEKHKVFVDKVYEKINYYSIKASMKIAKEKGAYELFEGSDWQNGDYFELRDYKDEKWNKLKSEVRKFGMRNGYLIAVAPNGSTATIAGTSEGVDPIMSRFYLEEKKGSIIPKTAPNLCEDNYWYYNSAYNIEQTWSVKMNGIRQRHIDQGQSFNLYITNNYTMRQIMNLYIEACKSGVKSIYYVRSKSLEVSDCESCSA</sequence>
<dbReference type="NCBIfam" id="TIGR02506">
    <property type="entry name" value="NrdE_NrdA"/>
    <property type="match status" value="1"/>
</dbReference>
<evidence type="ECO:0000256" key="2">
    <source>
        <dbReference type="ARBA" id="ARBA00012274"/>
    </source>
</evidence>
<name>U5ML89_CLOSA</name>
<accession>U5ML89</accession>
<evidence type="ECO:0000313" key="8">
    <source>
        <dbReference type="EMBL" id="AGX41298.1"/>
    </source>
</evidence>